<proteinExistence type="predicted"/>
<dbReference type="InterPro" id="IPR035281">
    <property type="entry name" value="DUF5359"/>
</dbReference>
<dbReference type="Proteomes" id="UP001341297">
    <property type="component" value="Unassembled WGS sequence"/>
</dbReference>
<gene>
    <name evidence="1" type="ORF">P8828_07525</name>
</gene>
<evidence type="ECO:0000313" key="1">
    <source>
        <dbReference type="EMBL" id="MEC0484700.1"/>
    </source>
</evidence>
<evidence type="ECO:0000313" key="2">
    <source>
        <dbReference type="Proteomes" id="UP001341297"/>
    </source>
</evidence>
<reference evidence="1 2" key="1">
    <citation type="submission" date="2023-03" db="EMBL/GenBank/DDBJ databases">
        <title>Agriculturally important microbes genome sequencing.</title>
        <authorList>
            <person name="Dunlap C."/>
        </authorList>
    </citation>
    <scope>NUCLEOTIDE SEQUENCE [LARGE SCALE GENOMIC DNA]</scope>
    <source>
        <strain evidence="1 2">CBP-3203</strain>
    </source>
</reference>
<protein>
    <submittedName>
        <fullName evidence="1">YpfB family protein</fullName>
    </submittedName>
</protein>
<organism evidence="1 2">
    <name type="scientific">Bacillus glycinifermentans</name>
    <dbReference type="NCBI Taxonomy" id="1664069"/>
    <lineage>
        <taxon>Bacteria</taxon>
        <taxon>Bacillati</taxon>
        <taxon>Bacillota</taxon>
        <taxon>Bacilli</taxon>
        <taxon>Bacillales</taxon>
        <taxon>Bacillaceae</taxon>
        <taxon>Bacillus</taxon>
    </lineage>
</organism>
<sequence>MKTFERLLLKLLIVQGVVLLSVQLLFHFSQAEPYLSKVVQYEGVNKTNIGEWIETFKP</sequence>
<accession>A0ABU6H145</accession>
<dbReference type="EMBL" id="JARRTL010000008">
    <property type="protein sequence ID" value="MEC0484700.1"/>
    <property type="molecule type" value="Genomic_DNA"/>
</dbReference>
<keyword evidence="2" id="KW-1185">Reference proteome</keyword>
<name>A0ABU6H145_9BACI</name>
<comment type="caution">
    <text evidence="1">The sequence shown here is derived from an EMBL/GenBank/DDBJ whole genome shotgun (WGS) entry which is preliminary data.</text>
</comment>
<dbReference type="RefSeq" id="WP_096891849.1">
    <property type="nucleotide sequence ID" value="NZ_CP023481.1"/>
</dbReference>
<dbReference type="Pfam" id="PF17313">
    <property type="entry name" value="DUF5359"/>
    <property type="match status" value="1"/>
</dbReference>